<dbReference type="AlphaFoldDB" id="A0A3A4NEL0"/>
<accession>A0A3A4NEL0</accession>
<feature type="non-terminal residue" evidence="2">
    <location>
        <position position="1"/>
    </location>
</feature>
<dbReference type="RefSeq" id="WP_182910556.1">
    <property type="nucleotide sequence ID" value="NZ_PTTJ01000018.1"/>
</dbReference>
<dbReference type="EMBL" id="PTTJ01000018">
    <property type="protein sequence ID" value="RJP17175.1"/>
    <property type="molecule type" value="Genomic_DNA"/>
</dbReference>
<feature type="region of interest" description="Disordered" evidence="1">
    <location>
        <begin position="42"/>
        <end position="65"/>
    </location>
</feature>
<sequence length="86" mass="9291">RATKTQDLENVLQQEDPTITNGKTEDSKRAYAAAKEKANQAVTKAKEVQRDGSASESDVSEAEKALTKAKTDLEAAKNGLRNVNKS</sequence>
<reference evidence="3" key="1">
    <citation type="submission" date="2018-02" db="EMBL/GenBank/DDBJ databases">
        <authorList>
            <person name="Handem S."/>
        </authorList>
    </citation>
    <scope>NUCLEOTIDE SEQUENCE [LARGE SCALE GENOMIC DNA]</scope>
    <source>
        <strain evidence="3">Spain3473</strain>
    </source>
</reference>
<protein>
    <recommendedName>
        <fullName evidence="4">DUF1542 domain-containing protein</fullName>
    </recommendedName>
</protein>
<dbReference type="Proteomes" id="UP000265600">
    <property type="component" value="Unassembled WGS sequence"/>
</dbReference>
<feature type="compositionally biased region" description="Polar residues" evidence="1">
    <location>
        <begin position="11"/>
        <end position="22"/>
    </location>
</feature>
<feature type="non-terminal residue" evidence="2">
    <location>
        <position position="86"/>
    </location>
</feature>
<comment type="caution">
    <text evidence="2">The sequence shown here is derived from an EMBL/GenBank/DDBJ whole genome shotgun (WGS) entry which is preliminary data.</text>
</comment>
<evidence type="ECO:0008006" key="4">
    <source>
        <dbReference type="Google" id="ProtNLM"/>
    </source>
</evidence>
<name>A0A3A4NEL0_9STRE</name>
<feature type="region of interest" description="Disordered" evidence="1">
    <location>
        <begin position="1"/>
        <end position="27"/>
    </location>
</feature>
<evidence type="ECO:0000313" key="2">
    <source>
        <dbReference type="EMBL" id="RJP17175.1"/>
    </source>
</evidence>
<evidence type="ECO:0000256" key="1">
    <source>
        <dbReference type="SAM" id="MobiDB-lite"/>
    </source>
</evidence>
<organism evidence="2 3">
    <name type="scientific">Streptococcus pseudopneumoniae</name>
    <dbReference type="NCBI Taxonomy" id="257758"/>
    <lineage>
        <taxon>Bacteria</taxon>
        <taxon>Bacillati</taxon>
        <taxon>Bacillota</taxon>
        <taxon>Bacilli</taxon>
        <taxon>Lactobacillales</taxon>
        <taxon>Streptococcaceae</taxon>
        <taxon>Streptococcus</taxon>
    </lineage>
</organism>
<gene>
    <name evidence="2" type="ORF">C5O69_00790</name>
</gene>
<evidence type="ECO:0000313" key="3">
    <source>
        <dbReference type="Proteomes" id="UP000265600"/>
    </source>
</evidence>
<proteinExistence type="predicted"/>